<dbReference type="SUPFAM" id="SSF47384">
    <property type="entry name" value="Homodimeric domain of signal transducing histidine kinase"/>
    <property type="match status" value="1"/>
</dbReference>
<dbReference type="PANTHER" id="PTHR42878">
    <property type="entry name" value="TWO-COMPONENT HISTIDINE KINASE"/>
    <property type="match status" value="1"/>
</dbReference>
<dbReference type="EC" id="2.7.13.3" evidence="3"/>
<evidence type="ECO:0000256" key="2">
    <source>
        <dbReference type="ARBA" id="ARBA00006402"/>
    </source>
</evidence>
<comment type="similarity">
    <text evidence="2">In the N-terminal section; belongs to the phytochrome family.</text>
</comment>
<dbReference type="InterPro" id="IPR003661">
    <property type="entry name" value="HisK_dim/P_dom"/>
</dbReference>
<name>A0A2S8FR19_9BACT</name>
<reference evidence="12 13" key="1">
    <citation type="submission" date="2018-02" db="EMBL/GenBank/DDBJ databases">
        <title>Comparative genomes isolates from brazilian mangrove.</title>
        <authorList>
            <person name="Araujo J.E."/>
            <person name="Taketani R.G."/>
            <person name="Silva M.C.P."/>
            <person name="Loureco M.V."/>
            <person name="Andreote F.D."/>
        </authorList>
    </citation>
    <scope>NUCLEOTIDE SEQUENCE [LARGE SCALE GENOMIC DNA]</scope>
    <source>
        <strain evidence="12 13">Hex-1 MGV</strain>
    </source>
</reference>
<feature type="domain" description="Histidine kinase" evidence="11">
    <location>
        <begin position="540"/>
        <end position="759"/>
    </location>
</feature>
<dbReference type="InterPro" id="IPR005467">
    <property type="entry name" value="His_kinase_dom"/>
</dbReference>
<dbReference type="Pfam" id="PF02518">
    <property type="entry name" value="HATPase_c"/>
    <property type="match status" value="1"/>
</dbReference>
<feature type="domain" description="Phytochrome chromophore attachment site" evidence="10">
    <location>
        <begin position="154"/>
        <end position="312"/>
    </location>
</feature>
<evidence type="ECO:0000259" key="11">
    <source>
        <dbReference type="PROSITE" id="PS50109"/>
    </source>
</evidence>
<keyword evidence="9" id="KW-0675">Receptor</keyword>
<dbReference type="InterPro" id="IPR043150">
    <property type="entry name" value="Phytochrome_PHY_sf"/>
</dbReference>
<evidence type="ECO:0000256" key="3">
    <source>
        <dbReference type="ARBA" id="ARBA00012438"/>
    </source>
</evidence>
<dbReference type="AlphaFoldDB" id="A0A2S8FR19"/>
<dbReference type="InterPro" id="IPR036097">
    <property type="entry name" value="HisK_dim/P_sf"/>
</dbReference>
<dbReference type="Gene3D" id="3.30.450.40">
    <property type="match status" value="1"/>
</dbReference>
<dbReference type="InterPro" id="IPR029016">
    <property type="entry name" value="GAF-like_dom_sf"/>
</dbReference>
<proteinExistence type="inferred from homology"/>
<dbReference type="InterPro" id="IPR016132">
    <property type="entry name" value="Phyto_chromo_attachment"/>
</dbReference>
<keyword evidence="5" id="KW-0716">Sensory transduction</keyword>
<evidence type="ECO:0000256" key="4">
    <source>
        <dbReference type="ARBA" id="ARBA00022543"/>
    </source>
</evidence>
<dbReference type="InterPro" id="IPR003018">
    <property type="entry name" value="GAF"/>
</dbReference>
<dbReference type="InterPro" id="IPR003594">
    <property type="entry name" value="HATPase_dom"/>
</dbReference>
<dbReference type="Proteomes" id="UP000238322">
    <property type="component" value="Unassembled WGS sequence"/>
</dbReference>
<protein>
    <recommendedName>
        <fullName evidence="3">histidine kinase</fullName>
        <ecNumber evidence="3">2.7.13.3</ecNumber>
    </recommendedName>
</protein>
<evidence type="ECO:0000259" key="10">
    <source>
        <dbReference type="PROSITE" id="PS50046"/>
    </source>
</evidence>
<dbReference type="Gene3D" id="1.10.287.130">
    <property type="match status" value="1"/>
</dbReference>
<dbReference type="RefSeq" id="WP_105330361.1">
    <property type="nucleotide sequence ID" value="NZ_PUHY01000010.1"/>
</dbReference>
<dbReference type="GO" id="GO:0007234">
    <property type="term" value="P:osmosensory signaling via phosphorelay pathway"/>
    <property type="evidence" value="ECO:0007669"/>
    <property type="project" value="TreeGrafter"/>
</dbReference>
<gene>
    <name evidence="12" type="ORF">C5Y83_14070</name>
</gene>
<dbReference type="Pfam" id="PF00512">
    <property type="entry name" value="HisKA"/>
    <property type="match status" value="1"/>
</dbReference>
<sequence length="759" mass="84518">MTNADPNERNSSVDLTNCDREPIHLAGAVQPHGALLAFQLGNLTLRHASANILQWLDVMPVVGTPLDTLFDDDSVALLTRIATGLRGVVRPLKIRAREGETDQSISAAAHVYKGMLVVELEETQPTNGSAELLEELSLPLQLTKANQRLQQCLNLPDLYQAITDEIRDMSGFDRVMLYRFAEDNHGEVIGESVVEGKEAFLGLHYPATDIPEQARRLYVLNTVRSIGDVNATPVPIIPSCNADTDTPLDLSLSCFRAVSPIHIEYLQNMGVRASMSISIVIDNRLWGLIACHHYSAKPLRLEERAACEIMGLVAGNYLSARVQSDVNSERVRRRKHYHRVLDQFTRLTNVWQSVDEIWPDLREIVQANGVAVVAERKTTVIGATPSSRAIKTIVEQLEQQSEEGTKTWETHSLTEAIGDLSPEELGTACGCLAVRLFAPDVNWLLFFRDEYISEVTWAGNPEKSAVPSEDGIRLSPRKSFEQWKTTVHRQSRRWTLVDREMAEELHSGLMELLSLRAAELHRLNEELAKINADLDAFAYAASHDLREPLRGIKQTVFLLKHELGSNSNDTLNGRLGTLSKLASRMDELVQGLLRLSRVGQANLEFENVNLREVVEEAVEMVVGRPTPQDIEVIIEGDAVLWADYLCVRELFTNLISNGLKYNTSDVKRLTVGISKDPDLSDSDVNVFYVRDNGIGIAPETHQEVFQIFRRLHLPEQYGGGSGAGLTISKKIVNRHGGKIWIDSEPGAGSTILFTLEQVD</sequence>
<evidence type="ECO:0000256" key="7">
    <source>
        <dbReference type="ARBA" id="ARBA00022777"/>
    </source>
</evidence>
<dbReference type="PROSITE" id="PS50109">
    <property type="entry name" value="HIS_KIN"/>
    <property type="match status" value="1"/>
</dbReference>
<keyword evidence="4" id="KW-0600">Photoreceptor protein</keyword>
<dbReference type="OrthoDB" id="9766459at2"/>
<dbReference type="Pfam" id="PF00360">
    <property type="entry name" value="PHY"/>
    <property type="match status" value="1"/>
</dbReference>
<dbReference type="GO" id="GO:0009584">
    <property type="term" value="P:detection of visible light"/>
    <property type="evidence" value="ECO:0007669"/>
    <property type="project" value="InterPro"/>
</dbReference>
<dbReference type="Pfam" id="PF01590">
    <property type="entry name" value="GAF"/>
    <property type="match status" value="1"/>
</dbReference>
<evidence type="ECO:0000256" key="6">
    <source>
        <dbReference type="ARBA" id="ARBA00022679"/>
    </source>
</evidence>
<dbReference type="EMBL" id="PUHY01000010">
    <property type="protein sequence ID" value="PQO34631.1"/>
    <property type="molecule type" value="Genomic_DNA"/>
</dbReference>
<accession>A0A2S8FR19</accession>
<dbReference type="GO" id="GO:0000155">
    <property type="term" value="F:phosphorelay sensor kinase activity"/>
    <property type="evidence" value="ECO:0007669"/>
    <property type="project" value="InterPro"/>
</dbReference>
<comment type="catalytic activity">
    <reaction evidence="1">
        <text>ATP + protein L-histidine = ADP + protein N-phospho-L-histidine.</text>
        <dbReference type="EC" id="2.7.13.3"/>
    </reaction>
</comment>
<dbReference type="SUPFAM" id="SSF55874">
    <property type="entry name" value="ATPase domain of HSP90 chaperone/DNA topoisomerase II/histidine kinase"/>
    <property type="match status" value="1"/>
</dbReference>
<dbReference type="GO" id="GO:0000156">
    <property type="term" value="F:phosphorelay response regulator activity"/>
    <property type="evidence" value="ECO:0007669"/>
    <property type="project" value="TreeGrafter"/>
</dbReference>
<dbReference type="InterPro" id="IPR001294">
    <property type="entry name" value="Phytochrome"/>
</dbReference>
<dbReference type="SMART" id="SM00388">
    <property type="entry name" value="HisKA"/>
    <property type="match status" value="1"/>
</dbReference>
<dbReference type="InterPro" id="IPR050351">
    <property type="entry name" value="BphY/WalK/GraS-like"/>
</dbReference>
<keyword evidence="6" id="KW-0808">Transferase</keyword>
<evidence type="ECO:0000256" key="8">
    <source>
        <dbReference type="ARBA" id="ARBA00022991"/>
    </source>
</evidence>
<dbReference type="SUPFAM" id="SSF55785">
    <property type="entry name" value="PYP-like sensor domain (PAS domain)"/>
    <property type="match status" value="1"/>
</dbReference>
<dbReference type="SMART" id="SM00387">
    <property type="entry name" value="HATPase_c"/>
    <property type="match status" value="1"/>
</dbReference>
<keyword evidence="7" id="KW-0418">Kinase</keyword>
<dbReference type="PRINTS" id="PR01033">
    <property type="entry name" value="PHYTOCHROME"/>
</dbReference>
<dbReference type="InterPro" id="IPR013654">
    <property type="entry name" value="PAS_2"/>
</dbReference>
<dbReference type="PANTHER" id="PTHR42878:SF15">
    <property type="entry name" value="BACTERIOPHYTOCHROME"/>
    <property type="match status" value="1"/>
</dbReference>
<dbReference type="Pfam" id="PF08446">
    <property type="entry name" value="PAS_2"/>
    <property type="match status" value="1"/>
</dbReference>
<dbReference type="GO" id="GO:0030295">
    <property type="term" value="F:protein kinase activator activity"/>
    <property type="evidence" value="ECO:0007669"/>
    <property type="project" value="TreeGrafter"/>
</dbReference>
<evidence type="ECO:0000313" key="12">
    <source>
        <dbReference type="EMBL" id="PQO34631.1"/>
    </source>
</evidence>
<dbReference type="InterPro" id="IPR036890">
    <property type="entry name" value="HATPase_C_sf"/>
</dbReference>
<evidence type="ECO:0000256" key="5">
    <source>
        <dbReference type="ARBA" id="ARBA00022606"/>
    </source>
</evidence>
<dbReference type="CDD" id="cd00082">
    <property type="entry name" value="HisKA"/>
    <property type="match status" value="1"/>
</dbReference>
<dbReference type="SUPFAM" id="SSF55781">
    <property type="entry name" value="GAF domain-like"/>
    <property type="match status" value="2"/>
</dbReference>
<dbReference type="Gene3D" id="3.30.565.10">
    <property type="entry name" value="Histidine kinase-like ATPase, C-terminal domain"/>
    <property type="match status" value="1"/>
</dbReference>
<dbReference type="InterPro" id="IPR013515">
    <property type="entry name" value="Phytochrome_cen-reg"/>
</dbReference>
<dbReference type="GO" id="GO:0006355">
    <property type="term" value="P:regulation of DNA-templated transcription"/>
    <property type="evidence" value="ECO:0007669"/>
    <property type="project" value="InterPro"/>
</dbReference>
<dbReference type="SMART" id="SM00065">
    <property type="entry name" value="GAF"/>
    <property type="match status" value="1"/>
</dbReference>
<dbReference type="PROSITE" id="PS50046">
    <property type="entry name" value="PHYTOCHROME_2"/>
    <property type="match status" value="1"/>
</dbReference>
<dbReference type="GO" id="GO:0009881">
    <property type="term" value="F:photoreceptor activity"/>
    <property type="evidence" value="ECO:0007669"/>
    <property type="project" value="UniProtKB-KW"/>
</dbReference>
<evidence type="ECO:0000313" key="13">
    <source>
        <dbReference type="Proteomes" id="UP000238322"/>
    </source>
</evidence>
<dbReference type="Gene3D" id="3.30.450.270">
    <property type="match status" value="1"/>
</dbReference>
<evidence type="ECO:0000256" key="9">
    <source>
        <dbReference type="ARBA" id="ARBA00023170"/>
    </source>
</evidence>
<dbReference type="InterPro" id="IPR035965">
    <property type="entry name" value="PAS-like_dom_sf"/>
</dbReference>
<keyword evidence="8" id="KW-0157">Chromophore</keyword>
<dbReference type="Gene3D" id="3.30.450.20">
    <property type="entry name" value="PAS domain"/>
    <property type="match status" value="1"/>
</dbReference>
<evidence type="ECO:0000256" key="1">
    <source>
        <dbReference type="ARBA" id="ARBA00000085"/>
    </source>
</evidence>
<organism evidence="12 13">
    <name type="scientific">Blastopirellula marina</name>
    <dbReference type="NCBI Taxonomy" id="124"/>
    <lineage>
        <taxon>Bacteria</taxon>
        <taxon>Pseudomonadati</taxon>
        <taxon>Planctomycetota</taxon>
        <taxon>Planctomycetia</taxon>
        <taxon>Pirellulales</taxon>
        <taxon>Pirellulaceae</taxon>
        <taxon>Blastopirellula</taxon>
    </lineage>
</organism>
<comment type="caution">
    <text evidence="12">The sequence shown here is derived from an EMBL/GenBank/DDBJ whole genome shotgun (WGS) entry which is preliminary data.</text>
</comment>